<organism evidence="2 3">
    <name type="scientific">Macrophomina phaseolina</name>
    <dbReference type="NCBI Taxonomy" id="35725"/>
    <lineage>
        <taxon>Eukaryota</taxon>
        <taxon>Fungi</taxon>
        <taxon>Dikarya</taxon>
        <taxon>Ascomycota</taxon>
        <taxon>Pezizomycotina</taxon>
        <taxon>Dothideomycetes</taxon>
        <taxon>Dothideomycetes incertae sedis</taxon>
        <taxon>Botryosphaeriales</taxon>
        <taxon>Botryosphaeriaceae</taxon>
        <taxon>Macrophomina</taxon>
    </lineage>
</organism>
<reference evidence="2 3" key="1">
    <citation type="journal article" date="2021" name="Nat. Commun.">
        <title>Genetic determinants of endophytism in the Arabidopsis root mycobiome.</title>
        <authorList>
            <person name="Mesny F."/>
            <person name="Miyauchi S."/>
            <person name="Thiergart T."/>
            <person name="Pickel B."/>
            <person name="Atanasova L."/>
            <person name="Karlsson M."/>
            <person name="Huettel B."/>
            <person name="Barry K.W."/>
            <person name="Haridas S."/>
            <person name="Chen C."/>
            <person name="Bauer D."/>
            <person name="Andreopoulos W."/>
            <person name="Pangilinan J."/>
            <person name="LaButti K."/>
            <person name="Riley R."/>
            <person name="Lipzen A."/>
            <person name="Clum A."/>
            <person name="Drula E."/>
            <person name="Henrissat B."/>
            <person name="Kohler A."/>
            <person name="Grigoriev I.V."/>
            <person name="Martin F.M."/>
            <person name="Hacquard S."/>
        </authorList>
    </citation>
    <scope>NUCLEOTIDE SEQUENCE [LARGE SCALE GENOMIC DNA]</scope>
    <source>
        <strain evidence="2 3">MPI-SDFR-AT-0080</strain>
    </source>
</reference>
<comment type="caution">
    <text evidence="2">The sequence shown here is derived from an EMBL/GenBank/DDBJ whole genome shotgun (WGS) entry which is preliminary data.</text>
</comment>
<feature type="region of interest" description="Disordered" evidence="1">
    <location>
        <begin position="55"/>
        <end position="88"/>
    </location>
</feature>
<name>A0ABQ8G2K1_9PEZI</name>
<sequence>MFPSNHFSRELSASREVMRYQPFPPNYRDLQDGEQSTRVRLFLLPARWSECPPTRSLSVSQSHDQPPLHRLSSSPSNDKPALQPGRPNSLVLRNRKWRILRMPRDEAPLCESTSRLRFRIAGLRVCFLRRPRWEASHGYGRCRLLQPRCPNLGRVNPSSMTQAPSRIFRKSVALHYFPAVALWAFMRGENRALVLSISSVIPVARGSLCSRFRSVSSPYFTVSC</sequence>
<evidence type="ECO:0000313" key="3">
    <source>
        <dbReference type="Proteomes" id="UP000774617"/>
    </source>
</evidence>
<evidence type="ECO:0000313" key="2">
    <source>
        <dbReference type="EMBL" id="KAH7038917.1"/>
    </source>
</evidence>
<accession>A0ABQ8G2K1</accession>
<protein>
    <submittedName>
        <fullName evidence="2">Uncharacterized protein</fullName>
    </submittedName>
</protein>
<dbReference type="Proteomes" id="UP000774617">
    <property type="component" value="Unassembled WGS sequence"/>
</dbReference>
<dbReference type="EMBL" id="JAGTJR010000032">
    <property type="protein sequence ID" value="KAH7038917.1"/>
    <property type="molecule type" value="Genomic_DNA"/>
</dbReference>
<keyword evidence="3" id="KW-1185">Reference proteome</keyword>
<proteinExistence type="predicted"/>
<feature type="compositionally biased region" description="Polar residues" evidence="1">
    <location>
        <begin position="55"/>
        <end position="64"/>
    </location>
</feature>
<evidence type="ECO:0000256" key="1">
    <source>
        <dbReference type="SAM" id="MobiDB-lite"/>
    </source>
</evidence>
<gene>
    <name evidence="2" type="ORF">B0J12DRAFT_253096</name>
</gene>